<accession>A0A1G7V1D5</accession>
<proteinExistence type="predicted"/>
<gene>
    <name evidence="1" type="ORF">SAMN05216241_11914</name>
</gene>
<evidence type="ECO:0000313" key="1">
    <source>
        <dbReference type="EMBL" id="SDG53311.1"/>
    </source>
</evidence>
<evidence type="ECO:0000313" key="2">
    <source>
        <dbReference type="Proteomes" id="UP000199415"/>
    </source>
</evidence>
<dbReference type="Pfam" id="PF19821">
    <property type="entry name" value="Phage_capsid_2"/>
    <property type="match status" value="1"/>
</dbReference>
<dbReference type="OrthoDB" id="5446417at2"/>
<name>A0A1G7V1D5_9PROT</name>
<dbReference type="AlphaFoldDB" id="A0A1G7V1D5"/>
<dbReference type="STRING" id="1082479.SAMN05216241_11914"/>
<protein>
    <recommendedName>
        <fullName evidence="3">Major capsid protein, N4-gp56 family</fullName>
    </recommendedName>
</protein>
<dbReference type="RefSeq" id="WP_090022399.1">
    <property type="nucleotide sequence ID" value="NZ_FNCE01000019.1"/>
</dbReference>
<dbReference type="EMBL" id="FNCE01000019">
    <property type="protein sequence ID" value="SDG53311.1"/>
    <property type="molecule type" value="Genomic_DNA"/>
</dbReference>
<keyword evidence="2" id="KW-1185">Reference proteome</keyword>
<organism evidence="1 2">
    <name type="scientific">Limimonas halophila</name>
    <dbReference type="NCBI Taxonomy" id="1082479"/>
    <lineage>
        <taxon>Bacteria</taxon>
        <taxon>Pseudomonadati</taxon>
        <taxon>Pseudomonadota</taxon>
        <taxon>Alphaproteobacteria</taxon>
        <taxon>Rhodospirillales</taxon>
        <taxon>Rhodovibrionaceae</taxon>
        <taxon>Limimonas</taxon>
    </lineage>
</organism>
<dbReference type="Proteomes" id="UP000199415">
    <property type="component" value="Unassembled WGS sequence"/>
</dbReference>
<evidence type="ECO:0008006" key="3">
    <source>
        <dbReference type="Google" id="ProtNLM"/>
    </source>
</evidence>
<reference evidence="1 2" key="1">
    <citation type="submission" date="2016-10" db="EMBL/GenBank/DDBJ databases">
        <authorList>
            <person name="de Groot N.N."/>
        </authorList>
    </citation>
    <scope>NUCLEOTIDE SEQUENCE [LARGE SCALE GENOMIC DNA]</scope>
    <source>
        <strain evidence="1 2">DSM 25584</strain>
    </source>
</reference>
<dbReference type="InterPro" id="IPR045565">
    <property type="entry name" value="Phage_capsid_2"/>
</dbReference>
<sequence>MSQSIDKAFIKHFQSEVHQAYQRQGSKLRATVRSKSNIQGATTVFQKVGQGAATTKTRHDPVAPMTLDHSNVECTLTDYYAGDWIDKLDELKVNIDERMVVANAGAYALGRKTDQLIINALDSASSNATVGGSTGGLTKDKVLAAFERLGANDVPDDGERYAVIGWKQWSDLLAIPEFANADYVGQEDLPWKGTQAKRWLGALWIPHSGLSLDGSGNRICHWYHKSAVGHAAGAEVQTDITWHGDRAAHFVNNMMSQGACLIDEKGMATMLAAE</sequence>